<comment type="subcellular location">
    <subcellularLocation>
        <location evidence="1">Plastid</location>
    </subcellularLocation>
</comment>
<gene>
    <name evidence="4" type="ORF">FRACYDRAFT_225795</name>
</gene>
<dbReference type="Pfam" id="PF04755">
    <property type="entry name" value="PAP_fibrillin"/>
    <property type="match status" value="1"/>
</dbReference>
<evidence type="ECO:0000313" key="4">
    <source>
        <dbReference type="EMBL" id="OEU16661.1"/>
    </source>
</evidence>
<organism evidence="4 5">
    <name type="scientific">Fragilariopsis cylindrus CCMP1102</name>
    <dbReference type="NCBI Taxonomy" id="635003"/>
    <lineage>
        <taxon>Eukaryota</taxon>
        <taxon>Sar</taxon>
        <taxon>Stramenopiles</taxon>
        <taxon>Ochrophyta</taxon>
        <taxon>Bacillariophyta</taxon>
        <taxon>Bacillariophyceae</taxon>
        <taxon>Bacillariophycidae</taxon>
        <taxon>Bacillariales</taxon>
        <taxon>Bacillariaceae</taxon>
        <taxon>Fragilariopsis</taxon>
    </lineage>
</organism>
<evidence type="ECO:0000259" key="3">
    <source>
        <dbReference type="Pfam" id="PF04755"/>
    </source>
</evidence>
<dbReference type="InterPro" id="IPR039633">
    <property type="entry name" value="PAP"/>
</dbReference>
<dbReference type="PANTHER" id="PTHR31906">
    <property type="entry name" value="PLASTID-LIPID-ASSOCIATED PROTEIN 4, CHLOROPLASTIC-RELATED"/>
    <property type="match status" value="1"/>
</dbReference>
<dbReference type="Proteomes" id="UP000095751">
    <property type="component" value="Unassembled WGS sequence"/>
</dbReference>
<dbReference type="OrthoDB" id="203682at2759"/>
<feature type="domain" description="Plastid lipid-associated protein/fibrillin conserved" evidence="3">
    <location>
        <begin position="63"/>
        <end position="278"/>
    </location>
</feature>
<protein>
    <recommendedName>
        <fullName evidence="3">Plastid lipid-associated protein/fibrillin conserved domain-containing protein</fullName>
    </recommendedName>
</protein>
<dbReference type="EMBL" id="KV784358">
    <property type="protein sequence ID" value="OEU16661.1"/>
    <property type="molecule type" value="Genomic_DNA"/>
</dbReference>
<name>A0A1E7FER3_9STRA</name>
<dbReference type="GO" id="GO:0009536">
    <property type="term" value="C:plastid"/>
    <property type="evidence" value="ECO:0007669"/>
    <property type="project" value="UniProtKB-SubCell"/>
</dbReference>
<proteinExistence type="predicted"/>
<sequence>MVLFLNMAATIRVASSSPSSSLIICYDYADDGSPSDYDTADLPSASKEVTVDEKEEDIEIRDALKRELLLLASVTDRGAFASKEERDIVIDLVAQLEALNPTRNPASHCEGEWDLCYSSTQFFRSSPFFQSIRVAVGDENKDMTENGFALHEQATMGSRVGRVRQIVTSDNKLISEVSLEVGTLPGIPISLQGTVVTTASLDVVSDKNWELQIENTKVTGSNIPFINMFMDDLQVELPVGDFYSTVMSGKVPVIPMTTFYVDEALRITRDIDENFFVFIRES</sequence>
<evidence type="ECO:0000256" key="2">
    <source>
        <dbReference type="ARBA" id="ARBA00022640"/>
    </source>
</evidence>
<accession>A0A1E7FER3</accession>
<keyword evidence="5" id="KW-1185">Reference proteome</keyword>
<evidence type="ECO:0000256" key="1">
    <source>
        <dbReference type="ARBA" id="ARBA00004474"/>
    </source>
</evidence>
<reference evidence="4 5" key="1">
    <citation type="submission" date="2016-09" db="EMBL/GenBank/DDBJ databases">
        <title>Extensive genetic diversity and differential bi-allelic expression allows diatom success in the polar Southern Ocean.</title>
        <authorList>
            <consortium name="DOE Joint Genome Institute"/>
            <person name="Mock T."/>
            <person name="Otillar R.P."/>
            <person name="Strauss J."/>
            <person name="Dupont C."/>
            <person name="Frickenhaus S."/>
            <person name="Maumus F."/>
            <person name="Mcmullan M."/>
            <person name="Sanges R."/>
            <person name="Schmutz J."/>
            <person name="Toseland A."/>
            <person name="Valas R."/>
            <person name="Veluchamy A."/>
            <person name="Ward B.J."/>
            <person name="Allen A."/>
            <person name="Barry K."/>
            <person name="Falciatore A."/>
            <person name="Ferrante M."/>
            <person name="Fortunato A.E."/>
            <person name="Gloeckner G."/>
            <person name="Gruber A."/>
            <person name="Hipkin R."/>
            <person name="Janech M."/>
            <person name="Kroth P."/>
            <person name="Leese F."/>
            <person name="Lindquist E."/>
            <person name="Lyon B.R."/>
            <person name="Martin J."/>
            <person name="Mayer C."/>
            <person name="Parker M."/>
            <person name="Quesneville H."/>
            <person name="Raymond J."/>
            <person name="Uhlig C."/>
            <person name="Valentin K.U."/>
            <person name="Worden A.Z."/>
            <person name="Armbrust E.V."/>
            <person name="Bowler C."/>
            <person name="Green B."/>
            <person name="Moulton V."/>
            <person name="Van Oosterhout C."/>
            <person name="Grigoriev I."/>
        </authorList>
    </citation>
    <scope>NUCLEOTIDE SEQUENCE [LARGE SCALE GENOMIC DNA]</scope>
    <source>
        <strain evidence="4 5">CCMP1102</strain>
    </source>
</reference>
<dbReference type="AlphaFoldDB" id="A0A1E7FER3"/>
<dbReference type="InParanoid" id="A0A1E7FER3"/>
<dbReference type="InterPro" id="IPR006843">
    <property type="entry name" value="PAP/fibrillin_dom"/>
</dbReference>
<evidence type="ECO:0000313" key="5">
    <source>
        <dbReference type="Proteomes" id="UP000095751"/>
    </source>
</evidence>
<dbReference type="KEGG" id="fcy:FRACYDRAFT_225795"/>
<keyword evidence="2" id="KW-0934">Plastid</keyword>